<dbReference type="PROSITE" id="PS50156">
    <property type="entry name" value="SSD"/>
    <property type="match status" value="2"/>
</dbReference>
<feature type="transmembrane region" description="Helical" evidence="7">
    <location>
        <begin position="700"/>
        <end position="724"/>
    </location>
</feature>
<evidence type="ECO:0000256" key="7">
    <source>
        <dbReference type="SAM" id="Phobius"/>
    </source>
</evidence>
<dbReference type="SUPFAM" id="SSF82866">
    <property type="entry name" value="Multidrug efflux transporter AcrB transmembrane domain"/>
    <property type="match status" value="2"/>
</dbReference>
<dbReference type="GO" id="GO:0005886">
    <property type="term" value="C:plasma membrane"/>
    <property type="evidence" value="ECO:0007669"/>
    <property type="project" value="UniProtKB-SubCell"/>
</dbReference>
<reference evidence="9 10" key="1">
    <citation type="submission" date="2014-01" db="EMBL/GenBank/DDBJ databases">
        <title>Full genme sequencing of cellulolytic bacterium Gynuella sunshinyii YC6258T gen. nov., sp. nov.</title>
        <authorList>
            <person name="Khan H."/>
            <person name="Chung E.J."/>
            <person name="Chung Y.R."/>
        </authorList>
    </citation>
    <scope>NUCLEOTIDE SEQUENCE [LARGE SCALE GENOMIC DNA]</scope>
    <source>
        <strain evidence="9 10">YC6258</strain>
    </source>
</reference>
<dbReference type="EMBL" id="CP007142">
    <property type="protein sequence ID" value="AJQ97061.1"/>
    <property type="molecule type" value="Genomic_DNA"/>
</dbReference>
<dbReference type="PANTHER" id="PTHR33406">
    <property type="entry name" value="MEMBRANE PROTEIN MJ1562-RELATED"/>
    <property type="match status" value="1"/>
</dbReference>
<dbReference type="InterPro" id="IPR004869">
    <property type="entry name" value="MMPL_dom"/>
</dbReference>
<dbReference type="HOGENOM" id="CLU_008861_3_0_6"/>
<dbReference type="OrthoDB" id="9803781at2"/>
<evidence type="ECO:0000256" key="4">
    <source>
        <dbReference type="ARBA" id="ARBA00022692"/>
    </source>
</evidence>
<keyword evidence="4 7" id="KW-0812">Transmembrane</keyword>
<feature type="transmembrane region" description="Helical" evidence="7">
    <location>
        <begin position="324"/>
        <end position="344"/>
    </location>
</feature>
<feature type="transmembrane region" description="Helical" evidence="7">
    <location>
        <begin position="407"/>
        <end position="425"/>
    </location>
</feature>
<feature type="transmembrane region" description="Helical" evidence="7">
    <location>
        <begin position="606"/>
        <end position="625"/>
    </location>
</feature>
<evidence type="ECO:0000256" key="2">
    <source>
        <dbReference type="ARBA" id="ARBA00010157"/>
    </source>
</evidence>
<dbReference type="Proteomes" id="UP000032266">
    <property type="component" value="Chromosome"/>
</dbReference>
<dbReference type="Gene3D" id="1.20.1640.10">
    <property type="entry name" value="Multidrug efflux transporter AcrB transmembrane domain"/>
    <property type="match status" value="2"/>
</dbReference>
<dbReference type="KEGG" id="gsn:YC6258_05029"/>
<dbReference type="InterPro" id="IPR050545">
    <property type="entry name" value="Mycobact_MmpL"/>
</dbReference>
<organism evidence="9 10">
    <name type="scientific">Gynuella sunshinyii YC6258</name>
    <dbReference type="NCBI Taxonomy" id="1445510"/>
    <lineage>
        <taxon>Bacteria</taxon>
        <taxon>Pseudomonadati</taxon>
        <taxon>Pseudomonadota</taxon>
        <taxon>Gammaproteobacteria</taxon>
        <taxon>Oceanospirillales</taxon>
        <taxon>Saccharospirillaceae</taxon>
        <taxon>Gynuella</taxon>
    </lineage>
</organism>
<evidence type="ECO:0000256" key="3">
    <source>
        <dbReference type="ARBA" id="ARBA00022475"/>
    </source>
</evidence>
<sequence>MSKLVNSFFSGIVRFRYATLVGALLVFLASLLPLKNLYILQSQEMWLPDADNVLAEFNDIREWFGPNQYLIIGMSAADEAHPVYNPKTLTAIKEITQFLDGHELVVKVNSLSNHQYMESGSGSLWLRDTVTDDDYHRDTATLSEEIHAHIAADPLSRPAIINQDENTARISALITYRKDDVMQHVQITNDLEAFIKEKGYQQQGIHFEFSGFPYIAAKTTLNNMKDQSTLLPALLVLLVILLRIFLGRWAYTWIPVVLALMTTVISLGFIGLMGYPLTMVNASLPLIIIAISVVDAVHLINHFNGNLKAGNDARQSAINTGIALWRPCWFTSLTTILGFISLSVSNMLPVKQYGYASAFAILIAYVLSVTLLIAWLSFIRKPANPNRVTRQLPGLINRVVEFAIKNYRMVLVVTVLVVAVFASFATQVKADANYLHFFRANSPVATGNHFFDQNFEGANSLEFALDSGKEDGTLEPDFLQRAYEFQTRISALDHAGNAQSLLNHLLNLKRIFTGHAGLPESLQETAQYLFFYASNDPIEDLSDLRSFDGRYFRVSLPVKNTDASDMKKLLNQVDGLSQGEFSDLNITVSGDLYLQHKTEYYIQANLVQSFSVALGTIIVCLLIVFRSVKTGLLSLIPSLTPLIIASGLMAVFNVYLDFGTMIVAAITIGIAVDDTIHIINDYTSARKSGMEIRDAIKKAIDHAGLAVMLTSIILLLAFIVMSFSSFMPNVYFGVFSAVIIIGALVSNLLFLPAILIGTEKSQNTKQMTNEILES</sequence>
<evidence type="ECO:0000256" key="1">
    <source>
        <dbReference type="ARBA" id="ARBA00004651"/>
    </source>
</evidence>
<feature type="transmembrane region" description="Helical" evidence="7">
    <location>
        <begin position="658"/>
        <end position="679"/>
    </location>
</feature>
<feature type="domain" description="SSD" evidence="8">
    <location>
        <begin position="631"/>
        <end position="757"/>
    </location>
</feature>
<dbReference type="STRING" id="1445510.YC6258_05029"/>
<accession>A0A0C5VS62</accession>
<evidence type="ECO:0000313" key="10">
    <source>
        <dbReference type="Proteomes" id="UP000032266"/>
    </source>
</evidence>
<feature type="transmembrane region" description="Helical" evidence="7">
    <location>
        <begin position="632"/>
        <end position="652"/>
    </location>
</feature>
<feature type="domain" description="SSD" evidence="8">
    <location>
        <begin position="247"/>
        <end position="378"/>
    </location>
</feature>
<evidence type="ECO:0000256" key="5">
    <source>
        <dbReference type="ARBA" id="ARBA00022989"/>
    </source>
</evidence>
<keyword evidence="6 7" id="KW-0472">Membrane</keyword>
<feature type="transmembrane region" description="Helical" evidence="7">
    <location>
        <begin position="282"/>
        <end position="303"/>
    </location>
</feature>
<name>A0A0C5VS62_9GAMM</name>
<keyword evidence="5 7" id="KW-1133">Transmembrane helix</keyword>
<comment type="similarity">
    <text evidence="2">Belongs to the resistance-nodulation-cell division (RND) (TC 2.A.6) family. MmpL subfamily.</text>
</comment>
<gene>
    <name evidence="9" type="ORF">YC6258_05029</name>
</gene>
<comment type="subcellular location">
    <subcellularLocation>
        <location evidence="1">Cell membrane</location>
        <topology evidence="1">Multi-pass membrane protein</topology>
    </subcellularLocation>
</comment>
<feature type="transmembrane region" description="Helical" evidence="7">
    <location>
        <begin position="229"/>
        <end position="246"/>
    </location>
</feature>
<evidence type="ECO:0000313" key="9">
    <source>
        <dbReference type="EMBL" id="AJQ97061.1"/>
    </source>
</evidence>
<dbReference type="Pfam" id="PF03176">
    <property type="entry name" value="MMPL"/>
    <property type="match status" value="2"/>
</dbReference>
<keyword evidence="10" id="KW-1185">Reference proteome</keyword>
<dbReference type="PANTHER" id="PTHR33406:SF6">
    <property type="entry name" value="MEMBRANE PROTEIN YDGH-RELATED"/>
    <property type="match status" value="1"/>
</dbReference>
<proteinExistence type="inferred from homology"/>
<dbReference type="AlphaFoldDB" id="A0A0C5VS62"/>
<evidence type="ECO:0000259" key="8">
    <source>
        <dbReference type="PROSITE" id="PS50156"/>
    </source>
</evidence>
<protein>
    <submittedName>
        <fullName evidence="9">Putative exporter of the RND superfamily</fullName>
    </submittedName>
</protein>
<dbReference type="RefSeq" id="WP_144407718.1">
    <property type="nucleotide sequence ID" value="NZ_CP007142.1"/>
</dbReference>
<feature type="transmembrane region" description="Helical" evidence="7">
    <location>
        <begin position="253"/>
        <end position="276"/>
    </location>
</feature>
<feature type="transmembrane region" description="Helical" evidence="7">
    <location>
        <begin position="356"/>
        <end position="378"/>
    </location>
</feature>
<evidence type="ECO:0000256" key="6">
    <source>
        <dbReference type="ARBA" id="ARBA00023136"/>
    </source>
</evidence>
<dbReference type="InterPro" id="IPR000731">
    <property type="entry name" value="SSD"/>
</dbReference>
<feature type="transmembrane region" description="Helical" evidence="7">
    <location>
        <begin position="730"/>
        <end position="757"/>
    </location>
</feature>
<keyword evidence="3" id="KW-1003">Cell membrane</keyword>